<evidence type="ECO:0000256" key="1">
    <source>
        <dbReference type="SAM" id="MobiDB-lite"/>
    </source>
</evidence>
<evidence type="ECO:0000313" key="3">
    <source>
        <dbReference type="EMBL" id="KAF1935228.1"/>
    </source>
</evidence>
<proteinExistence type="predicted"/>
<dbReference type="EMBL" id="ML976296">
    <property type="protein sequence ID" value="KAF1935228.1"/>
    <property type="molecule type" value="Genomic_DNA"/>
</dbReference>
<evidence type="ECO:0000313" key="4">
    <source>
        <dbReference type="Proteomes" id="UP000800038"/>
    </source>
</evidence>
<organism evidence="3 4">
    <name type="scientific">Clathrospora elynae</name>
    <dbReference type="NCBI Taxonomy" id="706981"/>
    <lineage>
        <taxon>Eukaryota</taxon>
        <taxon>Fungi</taxon>
        <taxon>Dikarya</taxon>
        <taxon>Ascomycota</taxon>
        <taxon>Pezizomycotina</taxon>
        <taxon>Dothideomycetes</taxon>
        <taxon>Pleosporomycetidae</taxon>
        <taxon>Pleosporales</taxon>
        <taxon>Diademaceae</taxon>
        <taxon>Clathrospora</taxon>
    </lineage>
</organism>
<sequence>MDKAIMQASAERYRRTTRTYGQIWKPRKQTELGWKRCKEYQLETRSCGTFDSHQAPYKWSQNAKRKRKKKHQNPEQRTLEAALYTATLIVLQLLLFSTTFVILPVLTLLASIAMAANMNPAQNP</sequence>
<feature type="transmembrane region" description="Helical" evidence="2">
    <location>
        <begin position="81"/>
        <end position="114"/>
    </location>
</feature>
<gene>
    <name evidence="3" type="ORF">EJ02DRAFT_143304</name>
</gene>
<name>A0A6A5S755_9PLEO</name>
<accession>A0A6A5S755</accession>
<reference evidence="3" key="1">
    <citation type="journal article" date="2020" name="Stud. Mycol.">
        <title>101 Dothideomycetes genomes: a test case for predicting lifestyles and emergence of pathogens.</title>
        <authorList>
            <person name="Haridas S."/>
            <person name="Albert R."/>
            <person name="Binder M."/>
            <person name="Bloem J."/>
            <person name="Labutti K."/>
            <person name="Salamov A."/>
            <person name="Andreopoulos B."/>
            <person name="Baker S."/>
            <person name="Barry K."/>
            <person name="Bills G."/>
            <person name="Bluhm B."/>
            <person name="Cannon C."/>
            <person name="Castanera R."/>
            <person name="Culley D."/>
            <person name="Daum C."/>
            <person name="Ezra D."/>
            <person name="Gonzalez J."/>
            <person name="Henrissat B."/>
            <person name="Kuo A."/>
            <person name="Liang C."/>
            <person name="Lipzen A."/>
            <person name="Lutzoni F."/>
            <person name="Magnuson J."/>
            <person name="Mondo S."/>
            <person name="Nolan M."/>
            <person name="Ohm R."/>
            <person name="Pangilinan J."/>
            <person name="Park H.-J."/>
            <person name="Ramirez L."/>
            <person name="Alfaro M."/>
            <person name="Sun H."/>
            <person name="Tritt A."/>
            <person name="Yoshinaga Y."/>
            <person name="Zwiers L.-H."/>
            <person name="Turgeon B."/>
            <person name="Goodwin S."/>
            <person name="Spatafora J."/>
            <person name="Crous P."/>
            <person name="Grigoriev I."/>
        </authorList>
    </citation>
    <scope>NUCLEOTIDE SEQUENCE</scope>
    <source>
        <strain evidence="3">CBS 161.51</strain>
    </source>
</reference>
<evidence type="ECO:0000256" key="2">
    <source>
        <dbReference type="SAM" id="Phobius"/>
    </source>
</evidence>
<feature type="region of interest" description="Disordered" evidence="1">
    <location>
        <begin position="50"/>
        <end position="75"/>
    </location>
</feature>
<keyword evidence="2" id="KW-0812">Transmembrane</keyword>
<dbReference type="AlphaFoldDB" id="A0A6A5S755"/>
<dbReference type="Proteomes" id="UP000800038">
    <property type="component" value="Unassembled WGS sequence"/>
</dbReference>
<keyword evidence="2" id="KW-0472">Membrane</keyword>
<keyword evidence="4" id="KW-1185">Reference proteome</keyword>
<protein>
    <submittedName>
        <fullName evidence="3">Uncharacterized protein</fullName>
    </submittedName>
</protein>
<keyword evidence="2" id="KW-1133">Transmembrane helix</keyword>